<proteinExistence type="predicted"/>
<dbReference type="EMBL" id="QSKC01000016">
    <property type="protein sequence ID" value="RHE31102.1"/>
    <property type="molecule type" value="Genomic_DNA"/>
</dbReference>
<comment type="caution">
    <text evidence="1">The sequence shown here is derived from an EMBL/GenBank/DDBJ whole genome shotgun (WGS) entry which is preliminary data.</text>
</comment>
<dbReference type="AlphaFoldDB" id="A0A414IRR7"/>
<protein>
    <submittedName>
        <fullName evidence="1">Uncharacterized protein</fullName>
    </submittedName>
</protein>
<organism evidence="1 2">
    <name type="scientific">Agathobacter rectalis</name>
    <dbReference type="NCBI Taxonomy" id="39491"/>
    <lineage>
        <taxon>Bacteria</taxon>
        <taxon>Bacillati</taxon>
        <taxon>Bacillota</taxon>
        <taxon>Clostridia</taxon>
        <taxon>Lachnospirales</taxon>
        <taxon>Lachnospiraceae</taxon>
        <taxon>Agathobacter</taxon>
    </lineage>
</organism>
<accession>A0A414IRR7</accession>
<sequence length="126" mass="14220">MDYTHAISNGLWSATTTLVVGGITNEISNVIHPEAKTGTMDYLFGRDKAKAVVKAQYNNARSSSSRAKYWNRLEKIKLQKTLGTIKYGIIETGKTIIDEIKNEIYRDEVNEDIVEEIDKKISCSVY</sequence>
<gene>
    <name evidence="1" type="ORF">DW753_11840</name>
</gene>
<evidence type="ECO:0000313" key="1">
    <source>
        <dbReference type="EMBL" id="RHE31102.1"/>
    </source>
</evidence>
<dbReference type="Proteomes" id="UP000285290">
    <property type="component" value="Unassembled WGS sequence"/>
</dbReference>
<name>A0A414IRR7_9FIRM</name>
<evidence type="ECO:0000313" key="2">
    <source>
        <dbReference type="Proteomes" id="UP000285290"/>
    </source>
</evidence>
<reference evidence="1 2" key="1">
    <citation type="submission" date="2018-08" db="EMBL/GenBank/DDBJ databases">
        <title>A genome reference for cultivated species of the human gut microbiota.</title>
        <authorList>
            <person name="Zou Y."/>
            <person name="Xue W."/>
            <person name="Luo G."/>
        </authorList>
    </citation>
    <scope>NUCLEOTIDE SEQUENCE [LARGE SCALE GENOMIC DNA]</scope>
    <source>
        <strain evidence="1 2">AM29-10</strain>
    </source>
</reference>
<dbReference type="RefSeq" id="WP_117997903.1">
    <property type="nucleotide sequence ID" value="NZ_QRWI01000016.1"/>
</dbReference>